<gene>
    <name evidence="1" type="ORF">UH38_13650</name>
</gene>
<dbReference type="Gene3D" id="1.25.40.10">
    <property type="entry name" value="Tetratricopeptide repeat domain"/>
    <property type="match status" value="1"/>
</dbReference>
<dbReference type="Pfam" id="PF14559">
    <property type="entry name" value="TPR_19"/>
    <property type="match status" value="1"/>
</dbReference>
<evidence type="ECO:0000313" key="2">
    <source>
        <dbReference type="Proteomes" id="UP000032452"/>
    </source>
</evidence>
<dbReference type="OrthoDB" id="478276at2"/>
<protein>
    <submittedName>
        <fullName evidence="1">Cyclic nucleotide-binding protein</fullName>
    </submittedName>
</protein>
<name>A0A0D8ZVS7_9CYAN</name>
<dbReference type="AlphaFoldDB" id="A0A0D8ZVS7"/>
<keyword evidence="2" id="KW-1185">Reference proteome</keyword>
<dbReference type="STRING" id="1618023.UH38_13650"/>
<comment type="caution">
    <text evidence="1">The sequence shown here is derived from an EMBL/GenBank/DDBJ whole genome shotgun (WGS) entry which is preliminary data.</text>
</comment>
<proteinExistence type="predicted"/>
<dbReference type="InterPro" id="IPR011990">
    <property type="entry name" value="TPR-like_helical_dom_sf"/>
</dbReference>
<sequence>MLDDVAAAIERQDYQAANQLLQPLLAENPQNPWVQFYLAKLQEVSGELETAQKMYLTLLKEANNQKLMMQARQGWQRVESTIQAQRQSDIAQATAEPNSNQIGVLVLEPVSIDKTVAAQKFAQIMQIDPYTARLKLPSRGWRFYKSGAIGELKFLGQKLNAAGIPCFWTTIAEIEQIRVFQVNYFQSVQISTATVFCENEQGQIGALNFNWSEVSDRAIGLLPIFEQVVDRNARGKLQRKTRTQDYAHFCDLIIPSRNCILRLHDNSYQYDKGVTIAPLASQTTIRINWNSLLDFLPKYTPATQIWSDFAAFGETVIDKPEILESINSHIHILRRAKSNWDSAFQLYSALIFTKATQ</sequence>
<dbReference type="SUPFAM" id="SSF48452">
    <property type="entry name" value="TPR-like"/>
    <property type="match status" value="1"/>
</dbReference>
<dbReference type="EMBL" id="JYON01000013">
    <property type="protein sequence ID" value="KJH71321.1"/>
    <property type="molecule type" value="Genomic_DNA"/>
</dbReference>
<organism evidence="1 2">
    <name type="scientific">Aliterella atlantica CENA595</name>
    <dbReference type="NCBI Taxonomy" id="1618023"/>
    <lineage>
        <taxon>Bacteria</taxon>
        <taxon>Bacillati</taxon>
        <taxon>Cyanobacteriota</taxon>
        <taxon>Cyanophyceae</taxon>
        <taxon>Chroococcidiopsidales</taxon>
        <taxon>Aliterellaceae</taxon>
        <taxon>Aliterella</taxon>
    </lineage>
</organism>
<reference evidence="1 2" key="1">
    <citation type="submission" date="2015-02" db="EMBL/GenBank/DDBJ databases">
        <title>Draft genome of a novel marine cyanobacterium (Chroococcales) isolated from South Atlantic Ocean.</title>
        <authorList>
            <person name="Rigonato J."/>
            <person name="Alvarenga D.O."/>
            <person name="Branco L.H."/>
            <person name="Varani A.M."/>
            <person name="Brandini F.P."/>
            <person name="Fiore M.F."/>
        </authorList>
    </citation>
    <scope>NUCLEOTIDE SEQUENCE [LARGE SCALE GENOMIC DNA]</scope>
    <source>
        <strain evidence="1 2">CENA595</strain>
    </source>
</reference>
<dbReference type="PATRIC" id="fig|1618023.3.peg.4763"/>
<dbReference type="RefSeq" id="WP_045055215.1">
    <property type="nucleotide sequence ID" value="NZ_CAWMDP010000056.1"/>
</dbReference>
<evidence type="ECO:0000313" key="1">
    <source>
        <dbReference type="EMBL" id="KJH71321.1"/>
    </source>
</evidence>
<dbReference type="Proteomes" id="UP000032452">
    <property type="component" value="Unassembled WGS sequence"/>
</dbReference>
<accession>A0A0D8ZVS7</accession>